<feature type="domain" description="SH3b" evidence="3">
    <location>
        <begin position="42"/>
        <end position="105"/>
    </location>
</feature>
<name>A0ABS7K8I7_9BACI</name>
<dbReference type="Proteomes" id="UP000769780">
    <property type="component" value="Unassembled WGS sequence"/>
</dbReference>
<feature type="domain" description="SH3b" evidence="3">
    <location>
        <begin position="282"/>
        <end position="347"/>
    </location>
</feature>
<dbReference type="SMART" id="SM00047">
    <property type="entry name" value="LYZ2"/>
    <property type="match status" value="1"/>
</dbReference>
<dbReference type="Pfam" id="PF08239">
    <property type="entry name" value="SH3_3"/>
    <property type="match status" value="9"/>
</dbReference>
<feature type="domain" description="SH3b" evidence="3">
    <location>
        <begin position="364"/>
        <end position="429"/>
    </location>
</feature>
<dbReference type="Gene3D" id="2.30.30.40">
    <property type="entry name" value="SH3 Domains"/>
    <property type="match status" value="10"/>
</dbReference>
<dbReference type="InterPro" id="IPR003646">
    <property type="entry name" value="SH3-like_bac-type"/>
</dbReference>
<comment type="caution">
    <text evidence="4">The sequence shown here is derived from an EMBL/GenBank/DDBJ whole genome shotgun (WGS) entry which is preliminary data.</text>
</comment>
<evidence type="ECO:0000256" key="1">
    <source>
        <dbReference type="SAM" id="MobiDB-lite"/>
    </source>
</evidence>
<feature type="domain" description="SH3b" evidence="3">
    <location>
        <begin position="201"/>
        <end position="266"/>
    </location>
</feature>
<dbReference type="PROSITE" id="PS51781">
    <property type="entry name" value="SH3B"/>
    <property type="match status" value="9"/>
</dbReference>
<proteinExistence type="predicted"/>
<feature type="region of interest" description="Disordered" evidence="1">
    <location>
        <begin position="672"/>
        <end position="716"/>
    </location>
</feature>
<feature type="compositionally biased region" description="Basic and acidic residues" evidence="1">
    <location>
        <begin position="672"/>
        <end position="681"/>
    </location>
</feature>
<feature type="chain" id="PRO_5045679188" evidence="2">
    <location>
        <begin position="27"/>
        <end position="1097"/>
    </location>
</feature>
<dbReference type="RefSeq" id="WP_221874794.1">
    <property type="nucleotide sequence ID" value="NZ_JACWFH010000025.1"/>
</dbReference>
<evidence type="ECO:0000313" key="4">
    <source>
        <dbReference type="EMBL" id="MBY0098571.1"/>
    </source>
</evidence>
<dbReference type="SMART" id="SM00287">
    <property type="entry name" value="SH3b"/>
    <property type="match status" value="10"/>
</dbReference>
<dbReference type="PANTHER" id="PTHR34408:SF1">
    <property type="entry name" value="GLYCOSYL HYDROLASE FAMILY 19 DOMAIN-CONTAINING PROTEIN HI_1415"/>
    <property type="match status" value="1"/>
</dbReference>
<dbReference type="PANTHER" id="PTHR34408">
    <property type="entry name" value="FAMILY PROTEIN, PUTATIVE-RELATED"/>
    <property type="match status" value="1"/>
</dbReference>
<dbReference type="Gene3D" id="1.10.530.10">
    <property type="match status" value="1"/>
</dbReference>
<protein>
    <submittedName>
        <fullName evidence="4">SH3 domain-containing protein</fullName>
    </submittedName>
</protein>
<evidence type="ECO:0000256" key="2">
    <source>
        <dbReference type="SAM" id="SignalP"/>
    </source>
</evidence>
<gene>
    <name evidence="4" type="ORF">H0185_17550</name>
</gene>
<dbReference type="Pfam" id="PF01832">
    <property type="entry name" value="Glucosaminidase"/>
    <property type="match status" value="1"/>
</dbReference>
<feature type="domain" description="SH3b" evidence="3">
    <location>
        <begin position="121"/>
        <end position="186"/>
    </location>
</feature>
<keyword evidence="5" id="KW-1185">Reference proteome</keyword>
<feature type="domain" description="SH3b" evidence="3">
    <location>
        <begin position="526"/>
        <end position="591"/>
    </location>
</feature>
<dbReference type="EMBL" id="JACWFH010000025">
    <property type="protein sequence ID" value="MBY0098571.1"/>
    <property type="molecule type" value="Genomic_DNA"/>
</dbReference>
<dbReference type="InterPro" id="IPR052354">
    <property type="entry name" value="Cell_Wall_Dynamics_Protein"/>
</dbReference>
<sequence>MKKKVLLPSLCFAVLSTAAFDQVVQAAENSTPVSTAAQANITQYVKISPGSNLNLRATASTSAAILASLANGTQVSVHSNENGWAKISANGKTGFVSSKFLSTKNGGSSSSPAPVKEEAKTSTQYVNVQAGSKLNLRASASASSSILSSLASGTKVSVHSIENGWAKITVNGKTGFVSTNFLTTKNSGGSSNAPAKEETKTSTQYVNVQAGSKLNLRASASTSAAVLSSLASGTKVSVHSNDNGWAKITVNGKTGFVSSKFLSTKNTGASSSPAPVKEEVKTSTQYVNVQAGSKLNLRASASTSAAVLSSLAKDTKVSVLSIENGWAKITVNGKTGFVSSNFLTTKNGGGSSSAPAPAKGEVKTSTQYVNVQAGSKLNLRASASTSAAILSSLAKDTKVSVLSVENGWAKITVNGKTGFVSSNYLTTKNGGGSSSAPAKEEVKTSTQYVNVQAGSMLNLRASASTSATVLSSLAKDTKVSVLSIENGWAKITVNGKTGFVSTNFLTTKNGGGSSSAPAPAKEEAKTSTQYVNVQAGSKLNLRASASTSAAILSSLAKDTKVSVLSVENGWAKITANGKTGFVSSEFLSATKAGSTVTPPPIKEEAVIKKVNVSSKSSLNMRTKPNTKASIIVKLASGVQVTVLSEQDGWAKIKVYGQEGYVSAEFLSKIEKDSTSKDKSEEQINSPEPSPVTDEKEETVTEPVETTPAPSEQPSNVKYVNVQAGSSLNMRSKPSTSGSIITKLSKGTPVTVKSEENGWAQVTANGETGYISVQYLTDKQEGSQDPSKRTVKTINTQYDVTLDEFTQMQLKTNPQTDKKYTAYIREDALILNDPSNPTTGKVQGTGWKIRGGASTSDWVIGTVKNGEFLQIISSKKGSDGYIWYQVNYSKSWVNASPEDVKKQLDPKNHINDPVASLQFLKLSENTDLDQFEVNEKILAGKGVLTGHAATFATASKKYGVNDVYLISHALLETGNGTSQLAKGVEIYGKTVYNMFGIGAYDKSAVSSGAHFAYNEGWFTPEAAIMGGAKFIAQGYIQSGQDTLYKMRWNPEKTIANGVGSHQYATDIGWATKQVYQIHNLYSLLDSYKVTLEIPTFKY</sequence>
<feature type="domain" description="SH3b" evidence="3">
    <location>
        <begin position="714"/>
        <end position="779"/>
    </location>
</feature>
<reference evidence="4 5" key="1">
    <citation type="submission" date="2020-07" db="EMBL/GenBank/DDBJ databases">
        <title>Fungal Genomes of the International Space Station.</title>
        <authorList>
            <person name="Seuylemezian A."/>
            <person name="Singh N.K."/>
            <person name="Wood J."/>
            <person name="Venkateswaran K."/>
        </authorList>
    </citation>
    <scope>NUCLEOTIDE SEQUENCE [LARGE SCALE GENOMIC DNA]</scope>
    <source>
        <strain evidence="4 5">PL-B2</strain>
    </source>
</reference>
<accession>A0ABS7K8I7</accession>
<keyword evidence="2" id="KW-0732">Signal</keyword>
<feature type="signal peptide" evidence="2">
    <location>
        <begin position="1"/>
        <end position="26"/>
    </location>
</feature>
<dbReference type="InterPro" id="IPR002901">
    <property type="entry name" value="MGlyc_endo_b_GlcNAc-like_dom"/>
</dbReference>
<feature type="domain" description="SH3b" evidence="3">
    <location>
        <begin position="444"/>
        <end position="509"/>
    </location>
</feature>
<evidence type="ECO:0000259" key="3">
    <source>
        <dbReference type="PROSITE" id="PS51781"/>
    </source>
</evidence>
<feature type="domain" description="SH3b" evidence="3">
    <location>
        <begin position="607"/>
        <end position="670"/>
    </location>
</feature>
<organism evidence="4 5">
    <name type="scientific">Mesobacillus maritimus</name>
    <dbReference type="NCBI Taxonomy" id="1643336"/>
    <lineage>
        <taxon>Bacteria</taxon>
        <taxon>Bacillati</taxon>
        <taxon>Bacillota</taxon>
        <taxon>Bacilli</taxon>
        <taxon>Bacillales</taxon>
        <taxon>Bacillaceae</taxon>
        <taxon>Mesobacillus</taxon>
    </lineage>
</organism>
<evidence type="ECO:0000313" key="5">
    <source>
        <dbReference type="Proteomes" id="UP000769780"/>
    </source>
</evidence>